<reference evidence="2 3" key="1">
    <citation type="journal article" date="2021" name="Elife">
        <title>Chloroplast acquisition without the gene transfer in kleptoplastic sea slugs, Plakobranchus ocellatus.</title>
        <authorList>
            <person name="Maeda T."/>
            <person name="Takahashi S."/>
            <person name="Yoshida T."/>
            <person name="Shimamura S."/>
            <person name="Takaki Y."/>
            <person name="Nagai Y."/>
            <person name="Toyoda A."/>
            <person name="Suzuki Y."/>
            <person name="Arimoto A."/>
            <person name="Ishii H."/>
            <person name="Satoh N."/>
            <person name="Nishiyama T."/>
            <person name="Hasebe M."/>
            <person name="Maruyama T."/>
            <person name="Minagawa J."/>
            <person name="Obokata J."/>
            <person name="Shigenobu S."/>
        </authorList>
    </citation>
    <scope>NUCLEOTIDE SEQUENCE [LARGE SCALE GENOMIC DNA]</scope>
</reference>
<dbReference type="InterPro" id="IPR009057">
    <property type="entry name" value="Homeodomain-like_sf"/>
</dbReference>
<dbReference type="SUPFAM" id="SSF46689">
    <property type="entry name" value="Homeodomain-like"/>
    <property type="match status" value="1"/>
</dbReference>
<evidence type="ECO:0000313" key="3">
    <source>
        <dbReference type="Proteomes" id="UP000735302"/>
    </source>
</evidence>
<feature type="region of interest" description="Disordered" evidence="1">
    <location>
        <begin position="84"/>
        <end position="114"/>
    </location>
</feature>
<evidence type="ECO:0000313" key="2">
    <source>
        <dbReference type="EMBL" id="GFO02071.1"/>
    </source>
</evidence>
<organism evidence="2 3">
    <name type="scientific">Plakobranchus ocellatus</name>
    <dbReference type="NCBI Taxonomy" id="259542"/>
    <lineage>
        <taxon>Eukaryota</taxon>
        <taxon>Metazoa</taxon>
        <taxon>Spiralia</taxon>
        <taxon>Lophotrochozoa</taxon>
        <taxon>Mollusca</taxon>
        <taxon>Gastropoda</taxon>
        <taxon>Heterobranchia</taxon>
        <taxon>Euthyneura</taxon>
        <taxon>Panpulmonata</taxon>
        <taxon>Sacoglossa</taxon>
        <taxon>Placobranchoidea</taxon>
        <taxon>Plakobranchidae</taxon>
        <taxon>Plakobranchus</taxon>
    </lineage>
</organism>
<evidence type="ECO:0000256" key="1">
    <source>
        <dbReference type="SAM" id="MobiDB-lite"/>
    </source>
</evidence>
<dbReference type="AlphaFoldDB" id="A0AAV4A5Z8"/>
<gene>
    <name evidence="2" type="ORF">PoB_002857600</name>
</gene>
<feature type="compositionally biased region" description="Polar residues" evidence="1">
    <location>
        <begin position="84"/>
        <end position="96"/>
    </location>
</feature>
<sequence>MPRLNEDQRNRAIGQLETGVSISEVARRFQMQRRIICNIWQRFQQRGVTTDLPRSARSRITTHAEDRFIQLQHMRNRFLTAQSTAKNFQGPRNISPDTPLDVYAKSHSIPIGQP</sequence>
<keyword evidence="3" id="KW-1185">Reference proteome</keyword>
<proteinExistence type="predicted"/>
<dbReference type="EMBL" id="BLXT01003558">
    <property type="protein sequence ID" value="GFO02071.1"/>
    <property type="molecule type" value="Genomic_DNA"/>
</dbReference>
<name>A0AAV4A5Z8_9GAST</name>
<comment type="caution">
    <text evidence="2">The sequence shown here is derived from an EMBL/GenBank/DDBJ whole genome shotgun (WGS) entry which is preliminary data.</text>
</comment>
<dbReference type="Proteomes" id="UP000735302">
    <property type="component" value="Unassembled WGS sequence"/>
</dbReference>
<protein>
    <submittedName>
        <fullName evidence="2">Transposable element tcb2 transposase</fullName>
    </submittedName>
</protein>
<accession>A0AAV4A5Z8</accession>